<dbReference type="AlphaFoldDB" id="A0A1H9I5J7"/>
<evidence type="ECO:0000313" key="2">
    <source>
        <dbReference type="EMBL" id="SEQ69808.1"/>
    </source>
</evidence>
<dbReference type="STRING" id="657014.SAMN04488092_11152"/>
<evidence type="ECO:0000256" key="1">
    <source>
        <dbReference type="ARBA" id="ARBA00006484"/>
    </source>
</evidence>
<dbReference type="GO" id="GO:0016616">
    <property type="term" value="F:oxidoreductase activity, acting on the CH-OH group of donors, NAD or NADP as acceptor"/>
    <property type="evidence" value="ECO:0007669"/>
    <property type="project" value="TreeGrafter"/>
</dbReference>
<dbReference type="EMBL" id="FOEP01000011">
    <property type="protein sequence ID" value="SEQ69808.1"/>
    <property type="molecule type" value="Genomic_DNA"/>
</dbReference>
<dbReference type="PANTHER" id="PTHR42760:SF40">
    <property type="entry name" value="3-OXOACYL-[ACYL-CARRIER-PROTEIN] REDUCTASE, CHLOROPLASTIC"/>
    <property type="match status" value="1"/>
</dbReference>
<accession>A0A1H9I5J7</accession>
<comment type="similarity">
    <text evidence="1">Belongs to the short-chain dehydrogenases/reductases (SDR) family.</text>
</comment>
<dbReference type="Pfam" id="PF13561">
    <property type="entry name" value="adh_short_C2"/>
    <property type="match status" value="1"/>
</dbReference>
<evidence type="ECO:0000313" key="3">
    <source>
        <dbReference type="Proteomes" id="UP000198634"/>
    </source>
</evidence>
<proteinExistence type="inferred from homology"/>
<organism evidence="2 3">
    <name type="scientific">Thalassovita taeanensis</name>
    <dbReference type="NCBI Taxonomy" id="657014"/>
    <lineage>
        <taxon>Bacteria</taxon>
        <taxon>Pseudomonadati</taxon>
        <taxon>Pseudomonadota</taxon>
        <taxon>Alphaproteobacteria</taxon>
        <taxon>Rhodobacterales</taxon>
        <taxon>Roseobacteraceae</taxon>
        <taxon>Thalassovita</taxon>
    </lineage>
</organism>
<dbReference type="PRINTS" id="PR00080">
    <property type="entry name" value="SDRFAMILY"/>
</dbReference>
<dbReference type="Gene3D" id="3.40.50.720">
    <property type="entry name" value="NAD(P)-binding Rossmann-like Domain"/>
    <property type="match status" value="1"/>
</dbReference>
<dbReference type="PRINTS" id="PR00081">
    <property type="entry name" value="GDHRDH"/>
</dbReference>
<keyword evidence="3" id="KW-1185">Reference proteome</keyword>
<dbReference type="PANTHER" id="PTHR42760">
    <property type="entry name" value="SHORT-CHAIN DEHYDROGENASES/REDUCTASES FAMILY MEMBER"/>
    <property type="match status" value="1"/>
</dbReference>
<dbReference type="InterPro" id="IPR020904">
    <property type="entry name" value="Sc_DH/Rdtase_CS"/>
</dbReference>
<protein>
    <submittedName>
        <fullName evidence="2">NAD(P)-dependent dehydrogenase, short-chain alcohol dehydrogenase family</fullName>
    </submittedName>
</protein>
<sequence length="262" mass="27483">MTLKGNPFDLSGRVAVVTGGNGGLGLAMAEAMAGLGCAVAIWGRNADKNGAALSRLEKTGSPVAAIECDVAKADQIETAFSQTMEQFGRVDGMFANAGLSGSVKSFLDRTPKEWADLMAVNLDGVTRCFQVAGRHMVERAKQGDPYGRLVATSSVAALDGAAFNEHYGTSKGAVNALVRAIAVEVARHGITANAILPGYAVTEMTEGLMANDKFVNNVLPRIPMRRFGQASDYAGIAGYLMSDLSSYHTGQSFVIDGGYSIY</sequence>
<dbReference type="SUPFAM" id="SSF51735">
    <property type="entry name" value="NAD(P)-binding Rossmann-fold domains"/>
    <property type="match status" value="1"/>
</dbReference>
<dbReference type="GO" id="GO:0030497">
    <property type="term" value="P:fatty acid elongation"/>
    <property type="evidence" value="ECO:0007669"/>
    <property type="project" value="TreeGrafter"/>
</dbReference>
<dbReference type="FunFam" id="3.40.50.720:FF:000084">
    <property type="entry name" value="Short-chain dehydrogenase reductase"/>
    <property type="match status" value="1"/>
</dbReference>
<dbReference type="RefSeq" id="WP_090270483.1">
    <property type="nucleotide sequence ID" value="NZ_FOEP01000011.1"/>
</dbReference>
<dbReference type="InterPro" id="IPR002347">
    <property type="entry name" value="SDR_fam"/>
</dbReference>
<dbReference type="PROSITE" id="PS00061">
    <property type="entry name" value="ADH_SHORT"/>
    <property type="match status" value="1"/>
</dbReference>
<dbReference type="OrthoDB" id="9796652at2"/>
<dbReference type="Proteomes" id="UP000198634">
    <property type="component" value="Unassembled WGS sequence"/>
</dbReference>
<name>A0A1H9I5J7_9RHOB</name>
<gene>
    <name evidence="2" type="ORF">SAMN04488092_11152</name>
</gene>
<reference evidence="2 3" key="1">
    <citation type="submission" date="2016-10" db="EMBL/GenBank/DDBJ databases">
        <authorList>
            <person name="de Groot N.N."/>
        </authorList>
    </citation>
    <scope>NUCLEOTIDE SEQUENCE [LARGE SCALE GENOMIC DNA]</scope>
    <source>
        <strain evidence="2 3">DSM 22007</strain>
    </source>
</reference>
<dbReference type="InterPro" id="IPR036291">
    <property type="entry name" value="NAD(P)-bd_dom_sf"/>
</dbReference>